<dbReference type="OrthoDB" id="388551at2"/>
<organism evidence="2 3">
    <name type="scientific">Gilliamella intestini</name>
    <dbReference type="NCBI Taxonomy" id="1798183"/>
    <lineage>
        <taxon>Bacteria</taxon>
        <taxon>Pseudomonadati</taxon>
        <taxon>Pseudomonadota</taxon>
        <taxon>Gammaproteobacteria</taxon>
        <taxon>Orbales</taxon>
        <taxon>Orbaceae</taxon>
        <taxon>Gilliamella</taxon>
    </lineage>
</organism>
<dbReference type="EMBL" id="FMBA01000026">
    <property type="protein sequence ID" value="SCC11542.1"/>
    <property type="molecule type" value="Genomic_DNA"/>
</dbReference>
<dbReference type="GO" id="GO:0004519">
    <property type="term" value="F:endonuclease activity"/>
    <property type="evidence" value="ECO:0007669"/>
    <property type="project" value="UniProtKB-KW"/>
</dbReference>
<dbReference type="Proteomes" id="UP000199698">
    <property type="component" value="Unassembled WGS sequence"/>
</dbReference>
<dbReference type="Pfam" id="PF06576">
    <property type="entry name" value="DUF1133"/>
    <property type="match status" value="1"/>
</dbReference>
<evidence type="ECO:0000313" key="3">
    <source>
        <dbReference type="Proteomes" id="UP000199698"/>
    </source>
</evidence>
<dbReference type="AlphaFoldDB" id="A0A1C4BXP8"/>
<sequence length="367" mass="42467">MTAEKILQKLNRRSTHSIRQLGRTARRIGANKRHQILKDAVHYDQNTGIFTSAYKEGIHVKGIHDKQGRLFIVVNSRKYAAERLAWFLVTSEWPKRKIQHKNGNIADNRFDNLEEVRAIERKIPKVTLSEGVHYSASDNKWVAIVYRNRQHYNLGRYTSERAAIKAVARFTKNLNEDALKNESAYNVLAQLKNKKQLGTCMSLTAYQRLFIENILTGWGAWAYQEIKESNENVIAKMMLSSSDISDTALVDIIDGLYSQGYKGKELFEKASDIIASLRHRHAEQLADDEALKVDKLLIETFGRNSPIIKIAVSYYVYGHAMSDIANYIEKITDYRLTNYQARNRVNWCLDYLKTRFYRAYQFLGEKS</sequence>
<keyword evidence="2" id="KW-0540">Nuclease</keyword>
<accession>A0A1C4BXP8</accession>
<name>A0A1C4BXP8_9GAMM</name>
<reference evidence="3" key="1">
    <citation type="submission" date="2016-08" db="EMBL/GenBank/DDBJ databases">
        <authorList>
            <person name="Varghese N."/>
            <person name="Submissions Spin"/>
        </authorList>
    </citation>
    <scope>NUCLEOTIDE SEQUENCE [LARGE SCALE GENOMIC DNA]</scope>
    <source>
        <strain evidence="3">R-53144</strain>
    </source>
</reference>
<dbReference type="SUPFAM" id="SSF54060">
    <property type="entry name" value="His-Me finger endonucleases"/>
    <property type="match status" value="1"/>
</dbReference>
<keyword evidence="3" id="KW-1185">Reference proteome</keyword>
<evidence type="ECO:0000259" key="1">
    <source>
        <dbReference type="Pfam" id="PF13392"/>
    </source>
</evidence>
<evidence type="ECO:0000313" key="2">
    <source>
        <dbReference type="EMBL" id="SCC11542.1"/>
    </source>
</evidence>
<dbReference type="STRING" id="1798183.GA0061080_102630"/>
<gene>
    <name evidence="2" type="ORF">GA0061080_102630</name>
</gene>
<dbReference type="InterPro" id="IPR003615">
    <property type="entry name" value="HNH_nuc"/>
</dbReference>
<keyword evidence="2" id="KW-0255">Endonuclease</keyword>
<keyword evidence="2" id="KW-0378">Hydrolase</keyword>
<dbReference type="RefSeq" id="WP_091123754.1">
    <property type="nucleotide sequence ID" value="NZ_FMBA01000026.1"/>
</dbReference>
<feature type="domain" description="HNH nuclease" evidence="1">
    <location>
        <begin position="79"/>
        <end position="116"/>
    </location>
</feature>
<dbReference type="Pfam" id="PF13392">
    <property type="entry name" value="HNH_3"/>
    <property type="match status" value="1"/>
</dbReference>
<protein>
    <submittedName>
        <fullName evidence="2">HNH endonuclease</fullName>
    </submittedName>
</protein>
<dbReference type="InterPro" id="IPR044925">
    <property type="entry name" value="His-Me_finger_sf"/>
</dbReference>
<dbReference type="InterPro" id="IPR010557">
    <property type="entry name" value="DUF1133"/>
</dbReference>
<proteinExistence type="predicted"/>